<gene>
    <name evidence="1" type="ordered locus">Bind_3875</name>
</gene>
<keyword evidence="1" id="KW-0614">Plasmid</keyword>
<reference evidence="1 2" key="1">
    <citation type="submission" date="2008-03" db="EMBL/GenBank/DDBJ databases">
        <title>Complete sequence of plasmid1 of Beijerinckia indica subsp. indica ATCC 9039.</title>
        <authorList>
            <consortium name="US DOE Joint Genome Institute"/>
            <person name="Copeland A."/>
            <person name="Lucas S."/>
            <person name="Lapidus A."/>
            <person name="Glavina del Rio T."/>
            <person name="Dalin E."/>
            <person name="Tice H."/>
            <person name="Bruce D."/>
            <person name="Goodwin L."/>
            <person name="Pitluck S."/>
            <person name="LaButti K."/>
            <person name="Schmutz J."/>
            <person name="Larimer F."/>
            <person name="Land M."/>
            <person name="Hauser L."/>
            <person name="Kyrpides N."/>
            <person name="Mikhailova N."/>
            <person name="Dunfield P.F."/>
            <person name="Dedysh S.N."/>
            <person name="Liesack W."/>
            <person name="Saw J.H."/>
            <person name="Alam M."/>
            <person name="Chen Y."/>
            <person name="Murrell J.C."/>
            <person name="Richardson P."/>
        </authorList>
    </citation>
    <scope>NUCLEOTIDE SEQUENCE [LARGE SCALE GENOMIC DNA]</scope>
    <source>
        <strain evidence="2">ATCC 9039 / DSM 1715 / NCIMB 8712</strain>
        <plasmid evidence="1 2">pBIND01</plasmid>
    </source>
</reference>
<dbReference type="RefSeq" id="WP_012383017.1">
    <property type="nucleotide sequence ID" value="NC_010580.1"/>
</dbReference>
<dbReference type="AlphaFoldDB" id="B2ILK4"/>
<dbReference type="KEGG" id="bid:Bind_3875"/>
<geneLocation type="plasmid" evidence="1 2">
    <name>pBIND01</name>
</geneLocation>
<organism evidence="1 2">
    <name type="scientific">Beijerinckia indica subsp. indica (strain ATCC 9039 / DSM 1715 / NCIMB 8712)</name>
    <dbReference type="NCBI Taxonomy" id="395963"/>
    <lineage>
        <taxon>Bacteria</taxon>
        <taxon>Pseudomonadati</taxon>
        <taxon>Pseudomonadota</taxon>
        <taxon>Alphaproteobacteria</taxon>
        <taxon>Hyphomicrobiales</taxon>
        <taxon>Beijerinckiaceae</taxon>
        <taxon>Beijerinckia</taxon>
    </lineage>
</organism>
<sequence>MSIPKAFCTDVNRIIDIVEAREIFFSQTKHPRKRLDFRCPDNECRQAHNPEVLGINYDKNPQEDDFVQRSHFRLKKGTTHLPTCPWAEISQALDELEREIGNKPYLSHLKKSEIINVFNPLSNDECDTKFTMDIDAGFLERIKLISDRRERINELKGYLKNALNSTSRLHEVVHCFKFMTPEEQKAVSLSIPPYGEKSYRSWFRSSMYCRENEQPLIYYGAANIMEYRTGYSFKFWNKSVQSDQSNCEVFTFVKRERISKLRGAKAILDVLERGIGMQMRHRYPVDIFVFGKAVLTIEKHRLDIHIHSLHSLVVMLTERGA</sequence>
<keyword evidence="2" id="KW-1185">Reference proteome</keyword>
<dbReference type="HOGENOM" id="CLU_865127_0_0_5"/>
<dbReference type="OrthoDB" id="6199459at2"/>
<proteinExistence type="predicted"/>
<protein>
    <submittedName>
        <fullName evidence="1">Uncharacterized protein</fullName>
    </submittedName>
</protein>
<dbReference type="Proteomes" id="UP000001695">
    <property type="component" value="Plasmid pBIND01"/>
</dbReference>
<evidence type="ECO:0000313" key="2">
    <source>
        <dbReference type="Proteomes" id="UP000001695"/>
    </source>
</evidence>
<name>B2ILK4_BEII9</name>
<dbReference type="EMBL" id="CP001017">
    <property type="protein sequence ID" value="ACB97404.1"/>
    <property type="molecule type" value="Genomic_DNA"/>
</dbReference>
<accession>B2ILK4</accession>
<evidence type="ECO:0000313" key="1">
    <source>
        <dbReference type="EMBL" id="ACB97404.1"/>
    </source>
</evidence>